<dbReference type="InterPro" id="IPR006145">
    <property type="entry name" value="PsdUridine_synth_RsuA/RluA"/>
</dbReference>
<evidence type="ECO:0000313" key="6">
    <source>
        <dbReference type="EMBL" id="HGW91093.1"/>
    </source>
</evidence>
<dbReference type="InterPro" id="IPR020103">
    <property type="entry name" value="PsdUridine_synth_cat_dom_sf"/>
</dbReference>
<organism evidence="6">
    <name type="scientific">candidate division WOR-3 bacterium</name>
    <dbReference type="NCBI Taxonomy" id="2052148"/>
    <lineage>
        <taxon>Bacteria</taxon>
        <taxon>Bacteria division WOR-3</taxon>
    </lineage>
</organism>
<comment type="similarity">
    <text evidence="1 4">Belongs to the pseudouridine synthase RsuA family.</text>
</comment>
<dbReference type="PROSITE" id="PS01149">
    <property type="entry name" value="PSI_RSU"/>
    <property type="match status" value="1"/>
</dbReference>
<dbReference type="InterPro" id="IPR002942">
    <property type="entry name" value="S4_RNA-bd"/>
</dbReference>
<dbReference type="NCBIfam" id="TIGR00093">
    <property type="entry name" value="pseudouridine synthase"/>
    <property type="match status" value="1"/>
</dbReference>
<dbReference type="Pfam" id="PF01479">
    <property type="entry name" value="S4"/>
    <property type="match status" value="1"/>
</dbReference>
<feature type="domain" description="RNA-binding S4" evidence="5">
    <location>
        <begin position="1"/>
        <end position="62"/>
    </location>
</feature>
<dbReference type="Pfam" id="PF00849">
    <property type="entry name" value="PseudoU_synth_2"/>
    <property type="match status" value="1"/>
</dbReference>
<dbReference type="CDD" id="cd02870">
    <property type="entry name" value="PseudoU_synth_RsuA_like"/>
    <property type="match status" value="1"/>
</dbReference>
<dbReference type="SMART" id="SM00363">
    <property type="entry name" value="S4"/>
    <property type="match status" value="1"/>
</dbReference>
<dbReference type="InterPro" id="IPR036986">
    <property type="entry name" value="S4_RNA-bd_sf"/>
</dbReference>
<dbReference type="Gene3D" id="3.10.290.10">
    <property type="entry name" value="RNA-binding S4 domain"/>
    <property type="match status" value="1"/>
</dbReference>
<dbReference type="PANTHER" id="PTHR47683:SF2">
    <property type="entry name" value="RNA-BINDING S4 DOMAIN-CONTAINING PROTEIN"/>
    <property type="match status" value="1"/>
</dbReference>
<dbReference type="GO" id="GO:0120159">
    <property type="term" value="F:rRNA pseudouridine synthase activity"/>
    <property type="evidence" value="ECO:0007669"/>
    <property type="project" value="UniProtKB-ARBA"/>
</dbReference>
<evidence type="ECO:0000256" key="4">
    <source>
        <dbReference type="RuleBase" id="RU003887"/>
    </source>
</evidence>
<accession>A0A7C4U661</accession>
<proteinExistence type="inferred from homology"/>
<protein>
    <recommendedName>
        <fullName evidence="4">Pseudouridine synthase</fullName>
        <ecNumber evidence="4">5.4.99.-</ecNumber>
    </recommendedName>
</protein>
<dbReference type="CDD" id="cd00165">
    <property type="entry name" value="S4"/>
    <property type="match status" value="1"/>
</dbReference>
<name>A0A7C4U661_UNCW3</name>
<dbReference type="SUPFAM" id="SSF55174">
    <property type="entry name" value="Alpha-L RNA-binding motif"/>
    <property type="match status" value="1"/>
</dbReference>
<dbReference type="InterPro" id="IPR000748">
    <property type="entry name" value="PsdUridine_synth_RsuA/RluB/E/F"/>
</dbReference>
<dbReference type="AlphaFoldDB" id="A0A7C4U661"/>
<dbReference type="GO" id="GO:0000455">
    <property type="term" value="P:enzyme-directed rRNA pseudouridine synthesis"/>
    <property type="evidence" value="ECO:0007669"/>
    <property type="project" value="UniProtKB-ARBA"/>
</dbReference>
<dbReference type="EC" id="5.4.99.-" evidence="4"/>
<dbReference type="Gene3D" id="3.30.70.1560">
    <property type="entry name" value="Alpha-L RNA-binding motif"/>
    <property type="match status" value="1"/>
</dbReference>
<evidence type="ECO:0000256" key="1">
    <source>
        <dbReference type="ARBA" id="ARBA00008348"/>
    </source>
</evidence>
<dbReference type="PANTHER" id="PTHR47683">
    <property type="entry name" value="PSEUDOURIDINE SYNTHASE FAMILY PROTEIN-RELATED"/>
    <property type="match status" value="1"/>
</dbReference>
<keyword evidence="2 4" id="KW-0413">Isomerase</keyword>
<dbReference type="Gene3D" id="3.30.70.580">
    <property type="entry name" value="Pseudouridine synthase I, catalytic domain, N-terminal subdomain"/>
    <property type="match status" value="1"/>
</dbReference>
<gene>
    <name evidence="6" type="ORF">ENV67_00945</name>
</gene>
<keyword evidence="3" id="KW-0694">RNA-binding</keyword>
<dbReference type="PROSITE" id="PS50889">
    <property type="entry name" value="S4"/>
    <property type="match status" value="1"/>
</dbReference>
<dbReference type="SUPFAM" id="SSF55120">
    <property type="entry name" value="Pseudouridine synthase"/>
    <property type="match status" value="1"/>
</dbReference>
<reference evidence="6" key="1">
    <citation type="journal article" date="2020" name="mSystems">
        <title>Genome- and Community-Level Interaction Insights into Carbon Utilization and Element Cycling Functions of Hydrothermarchaeota in Hydrothermal Sediment.</title>
        <authorList>
            <person name="Zhou Z."/>
            <person name="Liu Y."/>
            <person name="Xu W."/>
            <person name="Pan J."/>
            <person name="Luo Z.H."/>
            <person name="Li M."/>
        </authorList>
    </citation>
    <scope>NUCLEOTIDE SEQUENCE [LARGE SCALE GENOMIC DNA]</scope>
    <source>
        <strain evidence="6">SpSt-780</strain>
    </source>
</reference>
<dbReference type="InterPro" id="IPR050343">
    <property type="entry name" value="RsuA_PseudoU_synthase"/>
</dbReference>
<sequence length="234" mass="27331">MRISQFLSQAGITSRRKAEKLVLKGLVRVNGKVIRDLSYKINPYKDTVLFDGKKIELKKDRNYFIFYKPVNVLTASNDRYGRKLVKDYFKDFKGRLFPAGRLDYNSEGLLIMTDDGELTYRLTHPRYEVEKEYIVYYEGILGDELETLLYGIKVGDDFLKAEYIERIGKNKIRVILKEGKKREIRRMLGAIGCKVKRLIRVREGPIRLGNLKEGESRRLTKREIEILKKAVGLD</sequence>
<evidence type="ECO:0000256" key="2">
    <source>
        <dbReference type="ARBA" id="ARBA00023235"/>
    </source>
</evidence>
<evidence type="ECO:0000259" key="5">
    <source>
        <dbReference type="SMART" id="SM00363"/>
    </source>
</evidence>
<dbReference type="InterPro" id="IPR020094">
    <property type="entry name" value="TruA/RsuA/RluB/E/F_N"/>
</dbReference>
<comment type="caution">
    <text evidence="6">The sequence shown here is derived from an EMBL/GenBank/DDBJ whole genome shotgun (WGS) entry which is preliminary data.</text>
</comment>
<dbReference type="InterPro" id="IPR042092">
    <property type="entry name" value="PsdUridine_s_RsuA/RluB/E/F_cat"/>
</dbReference>
<dbReference type="GO" id="GO:0003723">
    <property type="term" value="F:RNA binding"/>
    <property type="evidence" value="ECO:0007669"/>
    <property type="project" value="UniProtKB-KW"/>
</dbReference>
<dbReference type="InterPro" id="IPR018496">
    <property type="entry name" value="PsdUridine_synth_RsuA/RluB_CS"/>
</dbReference>
<evidence type="ECO:0000256" key="3">
    <source>
        <dbReference type="PROSITE-ProRule" id="PRU00182"/>
    </source>
</evidence>
<dbReference type="EMBL" id="DTHG01000010">
    <property type="protein sequence ID" value="HGW91093.1"/>
    <property type="molecule type" value="Genomic_DNA"/>
</dbReference>